<dbReference type="Gene3D" id="3.30.450.370">
    <property type="match status" value="1"/>
</dbReference>
<dbReference type="InterPro" id="IPR050921">
    <property type="entry name" value="T4SS_GSP_E_ATPase"/>
</dbReference>
<dbReference type="GeneID" id="64221077"/>
<proteinExistence type="inferred from homology"/>
<evidence type="ECO:0000313" key="4">
    <source>
        <dbReference type="Proteomes" id="UP000239833"/>
    </source>
</evidence>
<sequence>MTVDLTKPRNDIREFINQRILHHSDSANQYSENIKMIMLKINQRKQESGLNSIPDTTLLNWIKQEITSNPRLLLKGFELNTLSQMYADAVQGYGILQSLVEDDRYSDIVVIKYDTVLAKGRNGWELQNIAFGSPKESDEFIQGVFNKQQSMLNIKYPFNNCIDPKYRLRINGSIGDINPQGSFMVLRKQNHYQLTDEQIIEGKTANEEMLALITVYLWMELSFFVFGEQNTGKTTFLANCLDKIPEHVRLTTLEDTPEFALNRKNWHSHVTRPHVGEGYDPVNLEDLIFNFYRESGQWICVGEVRGKEAFYLLHASSGGNPACMSVHAPSQGLSFKRLLFLSLVESGMREDTLEGYFKTYFKMMIGMVSEDGLKRVDTISIENDERTGYVDVWKRIPGGEWEGKTLPNWFVNKAKESNLPRELLKKARVI</sequence>
<feature type="domain" description="Bacterial type II secretion system protein E" evidence="2">
    <location>
        <begin position="181"/>
        <end position="342"/>
    </location>
</feature>
<evidence type="ECO:0000259" key="2">
    <source>
        <dbReference type="Pfam" id="PF00437"/>
    </source>
</evidence>
<dbReference type="InterPro" id="IPR001482">
    <property type="entry name" value="T2SS/T4SS_dom"/>
</dbReference>
<organism evidence="3 4">
    <name type="scientific">Paenibacillus larvae subsp. larvae</name>
    <dbReference type="NCBI Taxonomy" id="147375"/>
    <lineage>
        <taxon>Bacteria</taxon>
        <taxon>Bacillati</taxon>
        <taxon>Bacillota</taxon>
        <taxon>Bacilli</taxon>
        <taxon>Bacillales</taxon>
        <taxon>Paenibacillaceae</taxon>
        <taxon>Paenibacillus</taxon>
    </lineage>
</organism>
<dbReference type="PANTHER" id="PTHR30486:SF6">
    <property type="entry name" value="TYPE IV PILUS RETRACTATION ATPASE PILT"/>
    <property type="match status" value="1"/>
</dbReference>
<dbReference type="PANTHER" id="PTHR30486">
    <property type="entry name" value="TWITCHING MOTILITY PROTEIN PILT"/>
    <property type="match status" value="1"/>
</dbReference>
<dbReference type="Gene3D" id="3.40.50.300">
    <property type="entry name" value="P-loop containing nucleotide triphosphate hydrolases"/>
    <property type="match status" value="1"/>
</dbReference>
<evidence type="ECO:0000313" key="3">
    <source>
        <dbReference type="EMBL" id="AVF28921.1"/>
    </source>
</evidence>
<dbReference type="EMBL" id="CP019657">
    <property type="protein sequence ID" value="AVF28921.1"/>
    <property type="molecule type" value="Genomic_DNA"/>
</dbReference>
<keyword evidence="3" id="KW-0614">Plasmid</keyword>
<protein>
    <submittedName>
        <fullName evidence="3">Putative conjugal transfer protein</fullName>
    </submittedName>
</protein>
<gene>
    <name evidence="3" type="ORF">ERICIII_04919</name>
</gene>
<dbReference type="RefSeq" id="WP_077997721.1">
    <property type="nucleotide sequence ID" value="NZ_CP019657.1"/>
</dbReference>
<evidence type="ECO:0000256" key="1">
    <source>
        <dbReference type="ARBA" id="ARBA00006611"/>
    </source>
</evidence>
<dbReference type="SUPFAM" id="SSF52540">
    <property type="entry name" value="P-loop containing nucleoside triphosphate hydrolases"/>
    <property type="match status" value="1"/>
</dbReference>
<accession>A0A2L1U7M5</accession>
<dbReference type="AlphaFoldDB" id="A0A2L1U7M5"/>
<reference evidence="4" key="1">
    <citation type="submission" date="2017-02" db="EMBL/GenBank/DDBJ databases">
        <title>Delineation of Paenibacillus larvae strains originating from foulbrood outbreaks.</title>
        <authorList>
            <person name="Beims H."/>
            <person name="Bunk B."/>
            <person name="Sproeer C."/>
            <person name="Mohr K.I."/>
            <person name="Pradella S."/>
            <person name="Guenther G."/>
            <person name="Rohde M."/>
            <person name="von der Ohe W."/>
            <person name="Steinert M."/>
        </authorList>
    </citation>
    <scope>NUCLEOTIDE SEQUENCE [LARGE SCALE GENOMIC DNA]</scope>
    <source>
        <strain evidence="4">Eric_III</strain>
        <plasmid evidence="4">Plasmid unnamed2</plasmid>
    </source>
</reference>
<dbReference type="Proteomes" id="UP000239833">
    <property type="component" value="Plasmid unnamed2"/>
</dbReference>
<dbReference type="GO" id="GO:0016887">
    <property type="term" value="F:ATP hydrolysis activity"/>
    <property type="evidence" value="ECO:0007669"/>
    <property type="project" value="InterPro"/>
</dbReference>
<geneLocation type="plasmid" evidence="3">
    <name>unnamed2</name>
</geneLocation>
<dbReference type="InterPro" id="IPR027417">
    <property type="entry name" value="P-loop_NTPase"/>
</dbReference>
<name>A0A2L1U7M5_9BACL</name>
<dbReference type="Pfam" id="PF00437">
    <property type="entry name" value="T2SSE"/>
    <property type="match status" value="1"/>
</dbReference>
<comment type="similarity">
    <text evidence="1">Belongs to the GSP E family.</text>
</comment>